<feature type="transmembrane region" description="Helical" evidence="1">
    <location>
        <begin position="141"/>
        <end position="163"/>
    </location>
</feature>
<dbReference type="Proteomes" id="UP000605970">
    <property type="component" value="Unassembled WGS sequence"/>
</dbReference>
<protein>
    <submittedName>
        <fullName evidence="2">Uncharacterized protein</fullName>
    </submittedName>
</protein>
<keyword evidence="1" id="KW-1133">Transmembrane helix</keyword>
<name>A0A8S9ZSG8_9BILA</name>
<evidence type="ECO:0000256" key="1">
    <source>
        <dbReference type="SAM" id="Phobius"/>
    </source>
</evidence>
<dbReference type="EMBL" id="JABEBT010000030">
    <property type="protein sequence ID" value="KAF7636404.1"/>
    <property type="molecule type" value="Genomic_DNA"/>
</dbReference>
<proteinExistence type="predicted"/>
<comment type="caution">
    <text evidence="2">The sequence shown here is derived from an EMBL/GenBank/DDBJ whole genome shotgun (WGS) entry which is preliminary data.</text>
</comment>
<dbReference type="OrthoDB" id="110174at2759"/>
<keyword evidence="1" id="KW-0472">Membrane</keyword>
<organism evidence="2 3">
    <name type="scientific">Meloidogyne graminicola</name>
    <dbReference type="NCBI Taxonomy" id="189291"/>
    <lineage>
        <taxon>Eukaryota</taxon>
        <taxon>Metazoa</taxon>
        <taxon>Ecdysozoa</taxon>
        <taxon>Nematoda</taxon>
        <taxon>Chromadorea</taxon>
        <taxon>Rhabditida</taxon>
        <taxon>Tylenchina</taxon>
        <taxon>Tylenchomorpha</taxon>
        <taxon>Tylenchoidea</taxon>
        <taxon>Meloidogynidae</taxon>
        <taxon>Meloidogyninae</taxon>
        <taxon>Meloidogyne</taxon>
    </lineage>
</organism>
<feature type="transmembrane region" description="Helical" evidence="1">
    <location>
        <begin position="170"/>
        <end position="192"/>
    </location>
</feature>
<evidence type="ECO:0000313" key="2">
    <source>
        <dbReference type="EMBL" id="KAF7636404.1"/>
    </source>
</evidence>
<keyword evidence="1" id="KW-0812">Transmembrane</keyword>
<reference evidence="2" key="1">
    <citation type="journal article" date="2020" name="Ecol. Evol.">
        <title>Genome structure and content of the rice root-knot nematode (Meloidogyne graminicola).</title>
        <authorList>
            <person name="Phan N.T."/>
            <person name="Danchin E.G.J."/>
            <person name="Klopp C."/>
            <person name="Perfus-Barbeoch L."/>
            <person name="Kozlowski D.K."/>
            <person name="Koutsovoulos G.D."/>
            <person name="Lopez-Roques C."/>
            <person name="Bouchez O."/>
            <person name="Zahm M."/>
            <person name="Besnard G."/>
            <person name="Bellafiore S."/>
        </authorList>
    </citation>
    <scope>NUCLEOTIDE SEQUENCE</scope>
    <source>
        <strain evidence="2">VN-18</strain>
    </source>
</reference>
<keyword evidence="3" id="KW-1185">Reference proteome</keyword>
<gene>
    <name evidence="2" type="ORF">Mgra_00004189</name>
</gene>
<sequence>MVEKYIRRSLSDLSKAVDDDLVMSIEQELFTVTSEQKYPEDRTNFKIMVCDDIESKTYGCFQHRHNTLLSLSTRVVLNDVQTIRKNYPNLSRLFKANVLDKCDALDTEKLTDNDLQLILLSPNAKKFVIARELLYASSSKYIMPFVICFLSSIPSFALCYFLRSCKINDWIALISSAALGVLCAYLFILIYYKYETFSLDYETARMLV</sequence>
<dbReference type="AlphaFoldDB" id="A0A8S9ZSG8"/>
<accession>A0A8S9ZSG8</accession>
<evidence type="ECO:0000313" key="3">
    <source>
        <dbReference type="Proteomes" id="UP000605970"/>
    </source>
</evidence>